<organism evidence="6 7">
    <name type="scientific">Chitinophaga cymbidii</name>
    <dbReference type="NCBI Taxonomy" id="1096750"/>
    <lineage>
        <taxon>Bacteria</taxon>
        <taxon>Pseudomonadati</taxon>
        <taxon>Bacteroidota</taxon>
        <taxon>Chitinophagia</taxon>
        <taxon>Chitinophagales</taxon>
        <taxon>Chitinophagaceae</taxon>
        <taxon>Chitinophaga</taxon>
    </lineage>
</organism>
<evidence type="ECO:0000313" key="7">
    <source>
        <dbReference type="Proteomes" id="UP000321436"/>
    </source>
</evidence>
<evidence type="ECO:0000256" key="2">
    <source>
        <dbReference type="ARBA" id="ARBA00022723"/>
    </source>
</evidence>
<dbReference type="Pfam" id="PF00383">
    <property type="entry name" value="dCMP_cyt_deam_1"/>
    <property type="match status" value="1"/>
</dbReference>
<accession>A0A512RT14</accession>
<protein>
    <submittedName>
        <fullName evidence="6">Cytidine deaminase</fullName>
    </submittedName>
</protein>
<comment type="similarity">
    <text evidence="1">Belongs to the cytidine and deoxycytidylate deaminase family.</text>
</comment>
<dbReference type="GO" id="GO:0004126">
    <property type="term" value="F:cytidine deaminase activity"/>
    <property type="evidence" value="ECO:0007669"/>
    <property type="project" value="TreeGrafter"/>
</dbReference>
<feature type="domain" description="CMP/dCMP-type deaminase" evidence="5">
    <location>
        <begin position="21"/>
        <end position="158"/>
    </location>
</feature>
<comment type="caution">
    <text evidence="6">The sequence shown here is derived from an EMBL/GenBank/DDBJ whole genome shotgun (WGS) entry which is preliminary data.</text>
</comment>
<dbReference type="Gene3D" id="3.40.140.10">
    <property type="entry name" value="Cytidine Deaminase, domain 2"/>
    <property type="match status" value="1"/>
</dbReference>
<evidence type="ECO:0000313" key="6">
    <source>
        <dbReference type="EMBL" id="GEP98840.1"/>
    </source>
</evidence>
<dbReference type="GO" id="GO:0008270">
    <property type="term" value="F:zinc ion binding"/>
    <property type="evidence" value="ECO:0007669"/>
    <property type="project" value="InterPro"/>
</dbReference>
<evidence type="ECO:0000256" key="1">
    <source>
        <dbReference type="ARBA" id="ARBA00006576"/>
    </source>
</evidence>
<dbReference type="InterPro" id="IPR002125">
    <property type="entry name" value="CMP_dCMP_dom"/>
</dbReference>
<dbReference type="GO" id="GO:0072527">
    <property type="term" value="P:pyrimidine-containing compound metabolic process"/>
    <property type="evidence" value="ECO:0007669"/>
    <property type="project" value="UniProtKB-ARBA"/>
</dbReference>
<gene>
    <name evidence="6" type="ORF">CCY01nite_51000</name>
</gene>
<evidence type="ECO:0000259" key="5">
    <source>
        <dbReference type="PROSITE" id="PS51747"/>
    </source>
</evidence>
<dbReference type="GO" id="GO:0055086">
    <property type="term" value="P:nucleobase-containing small molecule metabolic process"/>
    <property type="evidence" value="ECO:0007669"/>
    <property type="project" value="UniProtKB-ARBA"/>
</dbReference>
<dbReference type="AlphaFoldDB" id="A0A512RT14"/>
<dbReference type="OrthoDB" id="9795347at2"/>
<dbReference type="NCBIfam" id="NF004064">
    <property type="entry name" value="PRK05578.1"/>
    <property type="match status" value="1"/>
</dbReference>
<sequence>MAKKTAQITYEEHDDETTLRPEDASLLRAAREAVRDAYAPYSRFRVGAMLLMENGEMVSGTNQENASYPVGICAERVGLSAASSRYPGMPVKAIAVSYDNELGASDRPITPCGICRQTLAEYQQRFSAPIRLILAGRTGKIWVIPDSVGLLPLSFSAEDMR</sequence>
<evidence type="ECO:0000256" key="4">
    <source>
        <dbReference type="ARBA" id="ARBA00022833"/>
    </source>
</evidence>
<keyword evidence="2" id="KW-0479">Metal-binding</keyword>
<dbReference type="RefSeq" id="WP_146867465.1">
    <property type="nucleotide sequence ID" value="NZ_BKAU01000009.1"/>
</dbReference>
<proteinExistence type="inferred from homology"/>
<dbReference type="PROSITE" id="PS51747">
    <property type="entry name" value="CYT_DCMP_DEAMINASES_2"/>
    <property type="match status" value="1"/>
</dbReference>
<dbReference type="GO" id="GO:0005829">
    <property type="term" value="C:cytosol"/>
    <property type="evidence" value="ECO:0007669"/>
    <property type="project" value="TreeGrafter"/>
</dbReference>
<keyword evidence="4" id="KW-0862">Zinc</keyword>
<dbReference type="InterPro" id="IPR016193">
    <property type="entry name" value="Cytidine_deaminase-like"/>
</dbReference>
<dbReference type="InterPro" id="IPR016192">
    <property type="entry name" value="APOBEC/CMP_deaminase_Zn-bd"/>
</dbReference>
<dbReference type="InterPro" id="IPR050202">
    <property type="entry name" value="Cyt/Deoxycyt_deaminase"/>
</dbReference>
<dbReference type="PANTHER" id="PTHR11644">
    <property type="entry name" value="CYTIDINE DEAMINASE"/>
    <property type="match status" value="1"/>
</dbReference>
<dbReference type="GO" id="GO:0042802">
    <property type="term" value="F:identical protein binding"/>
    <property type="evidence" value="ECO:0007669"/>
    <property type="project" value="UniProtKB-ARBA"/>
</dbReference>
<keyword evidence="3" id="KW-0378">Hydrolase</keyword>
<keyword evidence="7" id="KW-1185">Reference proteome</keyword>
<reference evidence="6 7" key="1">
    <citation type="submission" date="2019-07" db="EMBL/GenBank/DDBJ databases">
        <title>Whole genome shotgun sequence of Chitinophaga cymbidii NBRC 109752.</title>
        <authorList>
            <person name="Hosoyama A."/>
            <person name="Uohara A."/>
            <person name="Ohji S."/>
            <person name="Ichikawa N."/>
        </authorList>
    </citation>
    <scope>NUCLEOTIDE SEQUENCE [LARGE SCALE GENOMIC DNA]</scope>
    <source>
        <strain evidence="6 7">NBRC 109752</strain>
    </source>
</reference>
<evidence type="ECO:0000256" key="3">
    <source>
        <dbReference type="ARBA" id="ARBA00022801"/>
    </source>
</evidence>
<name>A0A512RT14_9BACT</name>
<dbReference type="PANTHER" id="PTHR11644:SF2">
    <property type="entry name" value="CYTIDINE DEAMINASE"/>
    <property type="match status" value="1"/>
</dbReference>
<dbReference type="CDD" id="cd01283">
    <property type="entry name" value="cytidine_deaminase"/>
    <property type="match status" value="1"/>
</dbReference>
<dbReference type="Proteomes" id="UP000321436">
    <property type="component" value="Unassembled WGS sequence"/>
</dbReference>
<dbReference type="PROSITE" id="PS00903">
    <property type="entry name" value="CYT_DCMP_DEAMINASES_1"/>
    <property type="match status" value="1"/>
</dbReference>
<dbReference type="SUPFAM" id="SSF53927">
    <property type="entry name" value="Cytidine deaminase-like"/>
    <property type="match status" value="1"/>
</dbReference>
<dbReference type="EMBL" id="BKAU01000009">
    <property type="protein sequence ID" value="GEP98840.1"/>
    <property type="molecule type" value="Genomic_DNA"/>
</dbReference>